<keyword evidence="1" id="KW-1133">Transmembrane helix</keyword>
<feature type="transmembrane region" description="Helical" evidence="1">
    <location>
        <begin position="172"/>
        <end position="198"/>
    </location>
</feature>
<proteinExistence type="predicted"/>
<dbReference type="Proteomes" id="UP000065641">
    <property type="component" value="Chromosome"/>
</dbReference>
<keyword evidence="1" id="KW-0812">Transmembrane</keyword>
<dbReference type="OrthoDB" id="184009at2"/>
<evidence type="ECO:0000313" key="2">
    <source>
        <dbReference type="EMBL" id="ALO47544.1"/>
    </source>
</evidence>
<feature type="transmembrane region" description="Helical" evidence="1">
    <location>
        <begin position="449"/>
        <end position="470"/>
    </location>
</feature>
<dbReference type="Pfam" id="PF12040">
    <property type="entry name" value="DUF3526"/>
    <property type="match status" value="1"/>
</dbReference>
<dbReference type="RefSeq" id="WP_058022926.1">
    <property type="nucleotide sequence ID" value="NZ_CP013189.1"/>
</dbReference>
<dbReference type="PATRIC" id="fig|1249552.3.peg.2944"/>
<reference evidence="2 3" key="1">
    <citation type="submission" date="2015-11" db="EMBL/GenBank/DDBJ databases">
        <authorList>
            <person name="Zhang Y."/>
            <person name="Guo Z."/>
        </authorList>
    </citation>
    <scope>NUCLEOTIDE SEQUENCE [LARGE SCALE GENOMIC DNA]</scope>
    <source>
        <strain evidence="2 3">KCTC 32221</strain>
    </source>
</reference>
<protein>
    <submittedName>
        <fullName evidence="2">Delta 1-pyrroline-5-carboxylate reductase</fullName>
    </submittedName>
</protein>
<dbReference type="AlphaFoldDB" id="A0A0S2KGX3"/>
<sequence length="480" mass="52876">MSLTARVAGGEWQHLLRTRLALTVIVMMLTLIAIAAATSAYQLSSEAQVREAYQREAEESFRNQPARHPHRVVHYGHYVFRNPAPLAAIDPGVDTYTGRSIFLEGHRRNTATFSEARETSVLTRFGAVSPAFLLQVIAPLLLILIGYSSVVRERERGTLLQLLAQGVRPATLIYGKAFAIAGIAVLATVPLLISALWLTVRYPEELIPGVILFSGHAIYIAFWVITIVAVSAMSRTARSALISLMIIWAVSTILLPRIAADVAATAVPSQTQTEMDILIQRDMRVVGDSHNINDAGFQNFQAQVLAQYGVDRIEDLPVNYRGLVSLQGEAEGSAVKNQYAAQLHDTQRQQATVVNAFSLLSPYIAIRNLSMRAAGTDLINHQRFLDAAEAHRFALIQELNTIHAHELSFEDDAARSIDFEAEQRTRVSPEFWQRLQSFSFSPAPVPERLSAATPLLLALFLWLIAALVLVRRAAGRAGEA</sequence>
<dbReference type="PANTHER" id="PTHR43471:SF1">
    <property type="entry name" value="ABC TRANSPORTER PERMEASE PROTEIN NOSY-RELATED"/>
    <property type="match status" value="1"/>
</dbReference>
<feature type="transmembrane region" description="Helical" evidence="1">
    <location>
        <begin position="240"/>
        <end position="259"/>
    </location>
</feature>
<feature type="transmembrane region" description="Helical" evidence="1">
    <location>
        <begin position="20"/>
        <end position="41"/>
    </location>
</feature>
<keyword evidence="1" id="KW-0472">Membrane</keyword>
<feature type="transmembrane region" description="Helical" evidence="1">
    <location>
        <begin position="210"/>
        <end position="233"/>
    </location>
</feature>
<organism evidence="2 3">
    <name type="scientific">Pseudohongiella spirulinae</name>
    <dbReference type="NCBI Taxonomy" id="1249552"/>
    <lineage>
        <taxon>Bacteria</taxon>
        <taxon>Pseudomonadati</taxon>
        <taxon>Pseudomonadota</taxon>
        <taxon>Gammaproteobacteria</taxon>
        <taxon>Pseudomonadales</taxon>
        <taxon>Pseudohongiellaceae</taxon>
        <taxon>Pseudohongiella</taxon>
    </lineage>
</organism>
<dbReference type="KEGG" id="pspi:PS2015_2917"/>
<feature type="transmembrane region" description="Helical" evidence="1">
    <location>
        <begin position="132"/>
        <end position="151"/>
    </location>
</feature>
<name>A0A0S2KGX3_9GAMM</name>
<gene>
    <name evidence="2" type="ORF">PS2015_2917</name>
</gene>
<dbReference type="STRING" id="1249552.PS2015_2917"/>
<dbReference type="InterPro" id="IPR021913">
    <property type="entry name" value="DUF3526"/>
</dbReference>
<dbReference type="EMBL" id="CP013189">
    <property type="protein sequence ID" value="ALO47544.1"/>
    <property type="molecule type" value="Genomic_DNA"/>
</dbReference>
<evidence type="ECO:0000313" key="3">
    <source>
        <dbReference type="Proteomes" id="UP000065641"/>
    </source>
</evidence>
<accession>A0A0S2KGX3</accession>
<dbReference type="PANTHER" id="PTHR43471">
    <property type="entry name" value="ABC TRANSPORTER PERMEASE"/>
    <property type="match status" value="1"/>
</dbReference>
<evidence type="ECO:0000256" key="1">
    <source>
        <dbReference type="SAM" id="Phobius"/>
    </source>
</evidence>
<keyword evidence="3" id="KW-1185">Reference proteome</keyword>